<dbReference type="EMBL" id="DPRK01000050">
    <property type="protein sequence ID" value="HCY80635.1"/>
    <property type="molecule type" value="Genomic_DNA"/>
</dbReference>
<evidence type="ECO:0000313" key="1">
    <source>
        <dbReference type="EMBL" id="HCY80635.1"/>
    </source>
</evidence>
<organism evidence="1 2">
    <name type="scientific">Xanthomarina gelatinilytica</name>
    <dbReference type="NCBI Taxonomy" id="1137281"/>
    <lineage>
        <taxon>Bacteria</taxon>
        <taxon>Pseudomonadati</taxon>
        <taxon>Bacteroidota</taxon>
        <taxon>Flavobacteriia</taxon>
        <taxon>Flavobacteriales</taxon>
        <taxon>Flavobacteriaceae</taxon>
        <taxon>Xanthomarina</taxon>
    </lineage>
</organism>
<gene>
    <name evidence="1" type="ORF">DHV22_03025</name>
</gene>
<sequence>NLEIDVTAADKKGVSVANNFALQVANAVHFKSGDLRLVGEAQLIQEHAGTDNNTAVSGKLLVDQQGTVSPFQYDYWSF</sequence>
<evidence type="ECO:0000313" key="2">
    <source>
        <dbReference type="Proteomes" id="UP000263268"/>
    </source>
</evidence>
<protein>
    <submittedName>
        <fullName evidence="1">ABC transporter permease</fullName>
    </submittedName>
</protein>
<name>A0A3D6BRG4_9FLAO</name>
<reference evidence="1 2" key="1">
    <citation type="journal article" date="2018" name="Nat. Biotechnol.">
        <title>A standardized bacterial taxonomy based on genome phylogeny substantially revises the tree of life.</title>
        <authorList>
            <person name="Parks D.H."/>
            <person name="Chuvochina M."/>
            <person name="Waite D.W."/>
            <person name="Rinke C."/>
            <person name="Skarshewski A."/>
            <person name="Chaumeil P.A."/>
            <person name="Hugenholtz P."/>
        </authorList>
    </citation>
    <scope>NUCLEOTIDE SEQUENCE [LARGE SCALE GENOMIC DNA]</scope>
    <source>
        <strain evidence="1">UBA10227</strain>
    </source>
</reference>
<dbReference type="Proteomes" id="UP000263268">
    <property type="component" value="Unassembled WGS sequence"/>
</dbReference>
<feature type="non-terminal residue" evidence="1">
    <location>
        <position position="78"/>
    </location>
</feature>
<accession>A0A3D6BRG4</accession>
<proteinExistence type="predicted"/>
<comment type="caution">
    <text evidence="1">The sequence shown here is derived from an EMBL/GenBank/DDBJ whole genome shotgun (WGS) entry which is preliminary data.</text>
</comment>
<dbReference type="AlphaFoldDB" id="A0A3D6BRG4"/>
<feature type="non-terminal residue" evidence="1">
    <location>
        <position position="1"/>
    </location>
</feature>